<dbReference type="PROSITE" id="PS50011">
    <property type="entry name" value="PROTEIN_KINASE_DOM"/>
    <property type="match status" value="1"/>
</dbReference>
<dbReference type="EMBL" id="KN831768">
    <property type="protein sequence ID" value="KIM49359.1"/>
    <property type="molecule type" value="Genomic_DNA"/>
</dbReference>
<dbReference type="Gene3D" id="1.10.510.10">
    <property type="entry name" value="Transferase(Phosphotransferase) domain 1"/>
    <property type="match status" value="1"/>
</dbReference>
<dbReference type="InterPro" id="IPR011009">
    <property type="entry name" value="Kinase-like_dom_sf"/>
</dbReference>
<evidence type="ECO:0000259" key="10">
    <source>
        <dbReference type="PROSITE" id="PS51285"/>
    </source>
</evidence>
<feature type="domain" description="AGC-kinase C-terminal" evidence="10">
    <location>
        <begin position="313"/>
        <end position="370"/>
    </location>
</feature>
<dbReference type="Gene3D" id="3.30.200.20">
    <property type="entry name" value="Phosphorylase Kinase, domain 1"/>
    <property type="match status" value="1"/>
</dbReference>
<evidence type="ECO:0000256" key="8">
    <source>
        <dbReference type="ARBA" id="ARBA00047454"/>
    </source>
</evidence>
<accession>A0A0C3CYW6</accession>
<sequence>PDPNNISIPLDPRPPRLTLKDLECIRVLGEGQGQVLLASLKRRSHRLDRRTNFALKVIARKSYRTHAVELCRPDKKFTPEERRSLIKKHMYTKDLERGNLASIPWNPFVAGIFQTFHDSQKLYMALEFIPGLTLRSRLRQIKGGFKHNEANFYFANIICAIEFLHAEGIVHRDIKPDNILLGPDGYLCLTDFGSSAKLSQLDGSWTETGTIYYMAPECQVGARHEPRDIPEAIDWWSSGCVLYEMVTGILPFFHLAALGTQYLVSHAQFGWPLETTRLGKSMRHLVESLLVVAPADRLGANGAEEVQNHPWLSNIDWSKMQDRRYMAPFIPNLPNLPELWHKATLPKSEHVPGITIVEPRLDLTHDDRFP</sequence>
<dbReference type="InterPro" id="IPR000961">
    <property type="entry name" value="AGC-kinase_C"/>
</dbReference>
<evidence type="ECO:0000259" key="9">
    <source>
        <dbReference type="PROSITE" id="PS50011"/>
    </source>
</evidence>
<comment type="catalytic activity">
    <reaction evidence="7">
        <text>L-threonyl-[protein] + ATP = O-phospho-L-threonyl-[protein] + ADP + H(+)</text>
        <dbReference type="Rhea" id="RHEA:46608"/>
        <dbReference type="Rhea" id="RHEA-COMP:11060"/>
        <dbReference type="Rhea" id="RHEA-COMP:11605"/>
        <dbReference type="ChEBI" id="CHEBI:15378"/>
        <dbReference type="ChEBI" id="CHEBI:30013"/>
        <dbReference type="ChEBI" id="CHEBI:30616"/>
        <dbReference type="ChEBI" id="CHEBI:61977"/>
        <dbReference type="ChEBI" id="CHEBI:456216"/>
        <dbReference type="EC" id="2.7.11.11"/>
    </reaction>
</comment>
<comment type="catalytic activity">
    <reaction evidence="8">
        <text>L-seryl-[protein] + ATP = O-phospho-L-seryl-[protein] + ADP + H(+)</text>
        <dbReference type="Rhea" id="RHEA:17989"/>
        <dbReference type="Rhea" id="RHEA-COMP:9863"/>
        <dbReference type="Rhea" id="RHEA-COMP:11604"/>
        <dbReference type="ChEBI" id="CHEBI:15378"/>
        <dbReference type="ChEBI" id="CHEBI:29999"/>
        <dbReference type="ChEBI" id="CHEBI:30616"/>
        <dbReference type="ChEBI" id="CHEBI:83421"/>
        <dbReference type="ChEBI" id="CHEBI:456216"/>
        <dbReference type="EC" id="2.7.11.11"/>
    </reaction>
</comment>
<evidence type="ECO:0000313" key="12">
    <source>
        <dbReference type="Proteomes" id="UP000053424"/>
    </source>
</evidence>
<dbReference type="HOGENOM" id="CLU_000288_63_5_1"/>
<evidence type="ECO:0000256" key="6">
    <source>
        <dbReference type="ARBA" id="ARBA00022840"/>
    </source>
</evidence>
<evidence type="ECO:0000256" key="4">
    <source>
        <dbReference type="ARBA" id="ARBA00022741"/>
    </source>
</evidence>
<dbReference type="SMART" id="SM00220">
    <property type="entry name" value="S_TKc"/>
    <property type="match status" value="1"/>
</dbReference>
<dbReference type="PROSITE" id="PS00108">
    <property type="entry name" value="PROTEIN_KINASE_ST"/>
    <property type="match status" value="1"/>
</dbReference>
<dbReference type="GO" id="GO:0005524">
    <property type="term" value="F:ATP binding"/>
    <property type="evidence" value="ECO:0007669"/>
    <property type="project" value="UniProtKB-KW"/>
</dbReference>
<keyword evidence="2" id="KW-0723">Serine/threonine-protein kinase</keyword>
<evidence type="ECO:0000256" key="2">
    <source>
        <dbReference type="ARBA" id="ARBA00022527"/>
    </source>
</evidence>
<dbReference type="GO" id="GO:0004691">
    <property type="term" value="F:cAMP-dependent protein kinase activity"/>
    <property type="evidence" value="ECO:0007669"/>
    <property type="project" value="UniProtKB-EC"/>
</dbReference>
<dbReference type="PANTHER" id="PTHR24353">
    <property type="entry name" value="CYCLIC NUCLEOTIDE-DEPENDENT PROTEIN KINASE"/>
    <property type="match status" value="1"/>
</dbReference>
<organism evidence="11 12">
    <name type="scientific">Hebeloma cylindrosporum</name>
    <dbReference type="NCBI Taxonomy" id="76867"/>
    <lineage>
        <taxon>Eukaryota</taxon>
        <taxon>Fungi</taxon>
        <taxon>Dikarya</taxon>
        <taxon>Basidiomycota</taxon>
        <taxon>Agaricomycotina</taxon>
        <taxon>Agaricomycetes</taxon>
        <taxon>Agaricomycetidae</taxon>
        <taxon>Agaricales</taxon>
        <taxon>Agaricineae</taxon>
        <taxon>Hymenogastraceae</taxon>
        <taxon>Hebeloma</taxon>
    </lineage>
</organism>
<dbReference type="Proteomes" id="UP000053424">
    <property type="component" value="Unassembled WGS sequence"/>
</dbReference>
<feature type="domain" description="Protein kinase" evidence="9">
    <location>
        <begin position="22"/>
        <end position="312"/>
    </location>
</feature>
<dbReference type="InterPro" id="IPR008271">
    <property type="entry name" value="Ser/Thr_kinase_AS"/>
</dbReference>
<evidence type="ECO:0000256" key="1">
    <source>
        <dbReference type="ARBA" id="ARBA00012444"/>
    </source>
</evidence>
<feature type="non-terminal residue" evidence="11">
    <location>
        <position position="370"/>
    </location>
</feature>
<dbReference type="InterPro" id="IPR000719">
    <property type="entry name" value="Prot_kinase_dom"/>
</dbReference>
<dbReference type="STRING" id="686832.A0A0C3CYW6"/>
<keyword evidence="4" id="KW-0547">Nucleotide-binding</keyword>
<feature type="non-terminal residue" evidence="11">
    <location>
        <position position="1"/>
    </location>
</feature>
<evidence type="ECO:0000256" key="7">
    <source>
        <dbReference type="ARBA" id="ARBA00047292"/>
    </source>
</evidence>
<keyword evidence="5" id="KW-0418">Kinase</keyword>
<keyword evidence="6" id="KW-0067">ATP-binding</keyword>
<protein>
    <recommendedName>
        <fullName evidence="1">cAMP-dependent protein kinase</fullName>
        <ecNumber evidence="1">2.7.11.11</ecNumber>
    </recommendedName>
</protein>
<dbReference type="AlphaFoldDB" id="A0A0C3CYW6"/>
<keyword evidence="3" id="KW-0808">Transferase</keyword>
<proteinExistence type="predicted"/>
<dbReference type="PROSITE" id="PS51285">
    <property type="entry name" value="AGC_KINASE_CTER"/>
    <property type="match status" value="1"/>
</dbReference>
<keyword evidence="12" id="KW-1185">Reference proteome</keyword>
<reference evidence="12" key="2">
    <citation type="submission" date="2015-01" db="EMBL/GenBank/DDBJ databases">
        <title>Evolutionary Origins and Diversification of the Mycorrhizal Mutualists.</title>
        <authorList>
            <consortium name="DOE Joint Genome Institute"/>
            <consortium name="Mycorrhizal Genomics Consortium"/>
            <person name="Kohler A."/>
            <person name="Kuo A."/>
            <person name="Nagy L.G."/>
            <person name="Floudas D."/>
            <person name="Copeland A."/>
            <person name="Barry K.W."/>
            <person name="Cichocki N."/>
            <person name="Veneault-Fourrey C."/>
            <person name="LaButti K."/>
            <person name="Lindquist E.A."/>
            <person name="Lipzen A."/>
            <person name="Lundell T."/>
            <person name="Morin E."/>
            <person name="Murat C."/>
            <person name="Riley R."/>
            <person name="Ohm R."/>
            <person name="Sun H."/>
            <person name="Tunlid A."/>
            <person name="Henrissat B."/>
            <person name="Grigoriev I.V."/>
            <person name="Hibbett D.S."/>
            <person name="Martin F."/>
        </authorList>
    </citation>
    <scope>NUCLEOTIDE SEQUENCE [LARGE SCALE GENOMIC DNA]</scope>
    <source>
        <strain evidence="12">h7</strain>
    </source>
</reference>
<evidence type="ECO:0000313" key="11">
    <source>
        <dbReference type="EMBL" id="KIM49359.1"/>
    </source>
</evidence>
<evidence type="ECO:0000256" key="5">
    <source>
        <dbReference type="ARBA" id="ARBA00022777"/>
    </source>
</evidence>
<gene>
    <name evidence="11" type="ORF">M413DRAFT_44499</name>
</gene>
<dbReference type="SUPFAM" id="SSF56112">
    <property type="entry name" value="Protein kinase-like (PK-like)"/>
    <property type="match status" value="1"/>
</dbReference>
<dbReference type="Pfam" id="PF00069">
    <property type="entry name" value="Pkinase"/>
    <property type="match status" value="1"/>
</dbReference>
<dbReference type="OrthoDB" id="10252171at2759"/>
<dbReference type="EC" id="2.7.11.11" evidence="1"/>
<name>A0A0C3CYW6_HEBCY</name>
<reference evidence="11 12" key="1">
    <citation type="submission" date="2014-04" db="EMBL/GenBank/DDBJ databases">
        <authorList>
            <consortium name="DOE Joint Genome Institute"/>
            <person name="Kuo A."/>
            <person name="Gay G."/>
            <person name="Dore J."/>
            <person name="Kohler A."/>
            <person name="Nagy L.G."/>
            <person name="Floudas D."/>
            <person name="Copeland A."/>
            <person name="Barry K.W."/>
            <person name="Cichocki N."/>
            <person name="Veneault-Fourrey C."/>
            <person name="LaButti K."/>
            <person name="Lindquist E.A."/>
            <person name="Lipzen A."/>
            <person name="Lundell T."/>
            <person name="Morin E."/>
            <person name="Murat C."/>
            <person name="Sun H."/>
            <person name="Tunlid A."/>
            <person name="Henrissat B."/>
            <person name="Grigoriev I.V."/>
            <person name="Hibbett D.S."/>
            <person name="Martin F."/>
            <person name="Nordberg H.P."/>
            <person name="Cantor M.N."/>
            <person name="Hua S.X."/>
        </authorList>
    </citation>
    <scope>NUCLEOTIDE SEQUENCE [LARGE SCALE GENOMIC DNA]</scope>
    <source>
        <strain evidence="12">h7</strain>
    </source>
</reference>
<evidence type="ECO:0000256" key="3">
    <source>
        <dbReference type="ARBA" id="ARBA00022679"/>
    </source>
</evidence>